<gene>
    <name evidence="1" type="ORF">DD666_19310</name>
</gene>
<evidence type="ECO:0000313" key="2">
    <source>
        <dbReference type="Proteomes" id="UP000264036"/>
    </source>
</evidence>
<sequence>MSRIPFPTVETMNEAQRAVYDDIVSGPRGRLVGPLRAVLHNPELAQRWQKLGEMLRFGTSLPPRLNELAILVTARHWNSQIEWYIHEQAALSAGLPQAIADEIKHCQAPGFTEQQDAAVYEFARQLLAHGTVAPAVYERIRAWFDVTGVVELTAVVGYYTMVSMTLNAHEIPLPDGAASPLVPAQRDGVQALSTLAAICLEDIAA</sequence>
<proteinExistence type="predicted"/>
<dbReference type="Proteomes" id="UP000264036">
    <property type="component" value="Unassembled WGS sequence"/>
</dbReference>
<dbReference type="PANTHER" id="PTHR34846:SF11">
    <property type="entry name" value="4-CARBOXYMUCONOLACTONE DECARBOXYLASE FAMILY PROTEIN (AFU_ORTHOLOGUE AFUA_6G11590)"/>
    <property type="match status" value="1"/>
</dbReference>
<dbReference type="AlphaFoldDB" id="A0A356LLY6"/>
<accession>A0A356LLY6</accession>
<evidence type="ECO:0000313" key="1">
    <source>
        <dbReference type="EMBL" id="HBP31545.1"/>
    </source>
</evidence>
<dbReference type="EMBL" id="DOEK01000040">
    <property type="protein sequence ID" value="HBP31545.1"/>
    <property type="molecule type" value="Genomic_DNA"/>
</dbReference>
<dbReference type="SUPFAM" id="SSF69118">
    <property type="entry name" value="AhpD-like"/>
    <property type="match status" value="1"/>
</dbReference>
<reference evidence="1 2" key="1">
    <citation type="journal article" date="2018" name="Nat. Biotechnol.">
        <title>A standardized bacterial taxonomy based on genome phylogeny substantially revises the tree of life.</title>
        <authorList>
            <person name="Parks D.H."/>
            <person name="Chuvochina M."/>
            <person name="Waite D.W."/>
            <person name="Rinke C."/>
            <person name="Skarshewski A."/>
            <person name="Chaumeil P.A."/>
            <person name="Hugenholtz P."/>
        </authorList>
    </citation>
    <scope>NUCLEOTIDE SEQUENCE [LARGE SCALE GENOMIC DNA]</scope>
    <source>
        <strain evidence="1">UBA10707</strain>
    </source>
</reference>
<dbReference type="InterPro" id="IPR029032">
    <property type="entry name" value="AhpD-like"/>
</dbReference>
<name>A0A356LLY6_9BURK</name>
<organism evidence="1 2">
    <name type="scientific">Advenella kashmirensis</name>
    <dbReference type="NCBI Taxonomy" id="310575"/>
    <lineage>
        <taxon>Bacteria</taxon>
        <taxon>Pseudomonadati</taxon>
        <taxon>Pseudomonadota</taxon>
        <taxon>Betaproteobacteria</taxon>
        <taxon>Burkholderiales</taxon>
        <taxon>Alcaligenaceae</taxon>
    </lineage>
</organism>
<comment type="caution">
    <text evidence="1">The sequence shown here is derived from an EMBL/GenBank/DDBJ whole genome shotgun (WGS) entry which is preliminary data.</text>
</comment>
<dbReference type="PANTHER" id="PTHR34846">
    <property type="entry name" value="4-CARBOXYMUCONOLACTONE DECARBOXYLASE FAMILY PROTEIN (AFU_ORTHOLOGUE AFUA_6G11590)"/>
    <property type="match status" value="1"/>
</dbReference>
<protein>
    <submittedName>
        <fullName evidence="1">Carboxymuconolactone decarboxylase</fullName>
    </submittedName>
</protein>
<dbReference type="Gene3D" id="1.20.1290.10">
    <property type="entry name" value="AhpD-like"/>
    <property type="match status" value="1"/>
</dbReference>